<dbReference type="InParanoid" id="I1C5E4"/>
<accession>I1C5E4</accession>
<dbReference type="RefSeq" id="XP_067519070.1">
    <property type="nucleotide sequence ID" value="XM_067662969.1"/>
</dbReference>
<dbReference type="OrthoDB" id="10255641at2759"/>
<dbReference type="eggNOG" id="ENOG502SAS8">
    <property type="taxonomic scope" value="Eukaryota"/>
</dbReference>
<organism evidence="2 3">
    <name type="scientific">Rhizopus delemar (strain RA 99-880 / ATCC MYA-4621 / FGSC 9543 / NRRL 43880)</name>
    <name type="common">Mucormycosis agent</name>
    <name type="synonym">Rhizopus arrhizus var. delemar</name>
    <dbReference type="NCBI Taxonomy" id="246409"/>
    <lineage>
        <taxon>Eukaryota</taxon>
        <taxon>Fungi</taxon>
        <taxon>Fungi incertae sedis</taxon>
        <taxon>Mucoromycota</taxon>
        <taxon>Mucoromycotina</taxon>
        <taxon>Mucoromycetes</taxon>
        <taxon>Mucorales</taxon>
        <taxon>Mucorineae</taxon>
        <taxon>Rhizopodaceae</taxon>
        <taxon>Rhizopus</taxon>
    </lineage>
</organism>
<proteinExistence type="predicted"/>
<dbReference type="Proteomes" id="UP000009138">
    <property type="component" value="Unassembled WGS sequence"/>
</dbReference>
<dbReference type="InterPro" id="IPR027961">
    <property type="entry name" value="DUF4442"/>
</dbReference>
<keyword evidence="1" id="KW-0812">Transmembrane</keyword>
<evidence type="ECO:0000313" key="2">
    <source>
        <dbReference type="EMBL" id="EIE83674.1"/>
    </source>
</evidence>
<evidence type="ECO:0000313" key="3">
    <source>
        <dbReference type="Proteomes" id="UP000009138"/>
    </source>
</evidence>
<dbReference type="Gene3D" id="3.10.129.10">
    <property type="entry name" value="Hotdog Thioesterase"/>
    <property type="match status" value="1"/>
</dbReference>
<dbReference type="Pfam" id="PF14539">
    <property type="entry name" value="DUF4442"/>
    <property type="match status" value="1"/>
</dbReference>
<feature type="transmembrane region" description="Helical" evidence="1">
    <location>
        <begin position="41"/>
        <end position="62"/>
    </location>
</feature>
<name>I1C5E4_RHIO9</name>
<sequence length="225" mass="25524">MYTDHGTLIDSTQSPLVSAFYAHLEATIDLIQVILRLEWTIFIRCVAVLALATSAYIIYIIITLRHGLHPLLIWDKLGKPVVKLFRPWTFSYLLSQSDPYARSIDMRISTFSKGFCTAILRDRRRTHDSQQGRIHNTAIATFAETVGGLTLMSNLKKKDRAILKNIKIEYKKKARGLLTAGSDYTLPSNLEEGNHDIQNEVVVKDRMLDTVAIAYLTWAVQTKEA</sequence>
<dbReference type="GeneID" id="93615350"/>
<keyword evidence="1" id="KW-0472">Membrane</keyword>
<dbReference type="VEuPathDB" id="FungiDB:RO3G_08379"/>
<gene>
    <name evidence="2" type="ORF">RO3G_08379</name>
</gene>
<dbReference type="AlphaFoldDB" id="I1C5E4"/>
<dbReference type="EMBL" id="CH476737">
    <property type="protein sequence ID" value="EIE83674.1"/>
    <property type="molecule type" value="Genomic_DNA"/>
</dbReference>
<keyword evidence="3" id="KW-1185">Reference proteome</keyword>
<dbReference type="SUPFAM" id="SSF54637">
    <property type="entry name" value="Thioesterase/thiol ester dehydrase-isomerase"/>
    <property type="match status" value="1"/>
</dbReference>
<protein>
    <submittedName>
        <fullName evidence="2">Uncharacterized protein</fullName>
    </submittedName>
</protein>
<evidence type="ECO:0000256" key="1">
    <source>
        <dbReference type="SAM" id="Phobius"/>
    </source>
</evidence>
<reference evidence="2 3" key="1">
    <citation type="journal article" date="2009" name="PLoS Genet.">
        <title>Genomic analysis of the basal lineage fungus Rhizopus oryzae reveals a whole-genome duplication.</title>
        <authorList>
            <person name="Ma L.-J."/>
            <person name="Ibrahim A.S."/>
            <person name="Skory C."/>
            <person name="Grabherr M.G."/>
            <person name="Burger G."/>
            <person name="Butler M."/>
            <person name="Elias M."/>
            <person name="Idnurm A."/>
            <person name="Lang B.F."/>
            <person name="Sone T."/>
            <person name="Abe A."/>
            <person name="Calvo S.E."/>
            <person name="Corrochano L.M."/>
            <person name="Engels R."/>
            <person name="Fu J."/>
            <person name="Hansberg W."/>
            <person name="Kim J.-M."/>
            <person name="Kodira C.D."/>
            <person name="Koehrsen M.J."/>
            <person name="Liu B."/>
            <person name="Miranda-Saavedra D."/>
            <person name="O'Leary S."/>
            <person name="Ortiz-Castellanos L."/>
            <person name="Poulter R."/>
            <person name="Rodriguez-Romero J."/>
            <person name="Ruiz-Herrera J."/>
            <person name="Shen Y.-Q."/>
            <person name="Zeng Q."/>
            <person name="Galagan J."/>
            <person name="Birren B.W."/>
            <person name="Cuomo C.A."/>
            <person name="Wickes B.L."/>
        </authorList>
    </citation>
    <scope>NUCLEOTIDE SEQUENCE [LARGE SCALE GENOMIC DNA]</scope>
    <source>
        <strain evidence="3">RA 99-880 / ATCC MYA-4621 / FGSC 9543 / NRRL 43880</strain>
    </source>
</reference>
<keyword evidence="1" id="KW-1133">Transmembrane helix</keyword>
<dbReference type="OMA" id="LEWTIFS"/>
<dbReference type="InterPro" id="IPR029069">
    <property type="entry name" value="HotDog_dom_sf"/>
</dbReference>